<evidence type="ECO:0000313" key="2">
    <source>
        <dbReference type="Proteomes" id="UP000789525"/>
    </source>
</evidence>
<keyword evidence="2" id="KW-1185">Reference proteome</keyword>
<gene>
    <name evidence="1" type="ORF">ACOLOM_LOCUS6184</name>
</gene>
<accession>A0ACA9MEE0</accession>
<comment type="caution">
    <text evidence="1">The sequence shown here is derived from an EMBL/GenBank/DDBJ whole genome shotgun (WGS) entry which is preliminary data.</text>
</comment>
<name>A0ACA9MEE0_9GLOM</name>
<dbReference type="Proteomes" id="UP000789525">
    <property type="component" value="Unassembled WGS sequence"/>
</dbReference>
<protein>
    <submittedName>
        <fullName evidence="1">689_t:CDS:1</fullName>
    </submittedName>
</protein>
<proteinExistence type="predicted"/>
<dbReference type="EMBL" id="CAJVPT010012358">
    <property type="protein sequence ID" value="CAG8586986.1"/>
    <property type="molecule type" value="Genomic_DNA"/>
</dbReference>
<organism evidence="1 2">
    <name type="scientific">Acaulospora colombiana</name>
    <dbReference type="NCBI Taxonomy" id="27376"/>
    <lineage>
        <taxon>Eukaryota</taxon>
        <taxon>Fungi</taxon>
        <taxon>Fungi incertae sedis</taxon>
        <taxon>Mucoromycota</taxon>
        <taxon>Glomeromycotina</taxon>
        <taxon>Glomeromycetes</taxon>
        <taxon>Diversisporales</taxon>
        <taxon>Acaulosporaceae</taxon>
        <taxon>Acaulospora</taxon>
    </lineage>
</organism>
<sequence>MSSATPSSQDIDFDSIDFDKINFEQIDVDKLDLADSGIILSLLQTPPKPALSICPVEIWSQTISYIDDIFTLTSLNLTCMTLREISRDPLLLRLVREPPLDRLYEFTRDEFLREKYEREEKNNNMGAENENSAVIEKKKTPKEKFDDKRDLKEVIFKMHKYVDRLLLSDVGPDKWTDNVFEWVGYDENKDVTTNREIFRREAGRIGKAKTKAFVDWEARIENEKKIMRRELARVWTIAGKMFPFSHAENREWKRKRLERTQVDENSSSPPSGENKENVASQQRENKSIRGTKKLESKPKHFANFQDRNVGSSTAGSGSKERRSDTRSSSNSDEPWKYSHEIRNQLKAKRPNLDKGEKEFKRQISTPFVTPTYFSYGRTFEDLRNEDLTNFMIKIMKRFCESGEQVLRFPCELTGYQRKRLHRQAELLELNSVSFGDGEGRFLVAMKQDVELLR</sequence>
<evidence type="ECO:0000313" key="1">
    <source>
        <dbReference type="EMBL" id="CAG8586986.1"/>
    </source>
</evidence>
<reference evidence="1" key="1">
    <citation type="submission" date="2021-06" db="EMBL/GenBank/DDBJ databases">
        <authorList>
            <person name="Kallberg Y."/>
            <person name="Tangrot J."/>
            <person name="Rosling A."/>
        </authorList>
    </citation>
    <scope>NUCLEOTIDE SEQUENCE</scope>
    <source>
        <strain evidence="1">CL356</strain>
    </source>
</reference>